<dbReference type="PANTHER" id="PTHR32347:SF29">
    <property type="entry name" value="UPF0194 MEMBRANE PROTEIN YBHG"/>
    <property type="match status" value="1"/>
</dbReference>
<evidence type="ECO:0000256" key="5">
    <source>
        <dbReference type="ARBA" id="ARBA00023054"/>
    </source>
</evidence>
<comment type="similarity">
    <text evidence="2">Belongs to the UPF0194 family.</text>
</comment>
<dbReference type="Gene3D" id="6.10.140.1990">
    <property type="match status" value="1"/>
</dbReference>
<comment type="subcellular location">
    <subcellularLocation>
        <location evidence="1">Periplasm</location>
    </subcellularLocation>
</comment>
<sequence length="365" mass="40348">MKKILTLLILLMAGGGSAYYWHLQNPLVTGSDIIPKIELQISELFGKQPINENELLLYGNIDIREAQLAFNSSEHITEILVQEGEQVKKGQLLARLHNEILKAQLQQAEAQLHAQSETIVKLKAGSRKEEIEQVRSQYNAAVTTYKIALSSYKRTIPLLKKRVISPDDYDKARALSESTKAQAEAAKHSLLLIQSGTRKEDIAIAIATLKSLEANVSLVKQQLDNAKLYAPADGIIRNRILEVGSMAFPATPVMTLAFINPVWVRAYLPETALGKVAIGSKAMISTDSYPDKVYEGWVGYISPTSEFTPKTIQTSELRTRLVYSVRIYACNPQNELRLGMPTTVSVDISKPPASQESGIQNCGNK</sequence>
<evidence type="ECO:0000313" key="10">
    <source>
        <dbReference type="Proteomes" id="UP000245506"/>
    </source>
</evidence>
<comment type="caution">
    <text evidence="9">The sequence shown here is derived from an EMBL/GenBank/DDBJ whole genome shotgun (WGS) entry which is preliminary data.</text>
</comment>
<dbReference type="InterPro" id="IPR058792">
    <property type="entry name" value="Beta-barrel_RND_2"/>
</dbReference>
<dbReference type="GO" id="GO:1990961">
    <property type="term" value="P:xenobiotic detoxification by transmembrane export across the plasma membrane"/>
    <property type="evidence" value="ECO:0007669"/>
    <property type="project" value="InterPro"/>
</dbReference>
<dbReference type="Pfam" id="PF25954">
    <property type="entry name" value="Beta-barrel_RND_2"/>
    <property type="match status" value="1"/>
</dbReference>
<dbReference type="InterPro" id="IPR050465">
    <property type="entry name" value="UPF0194_transport"/>
</dbReference>
<dbReference type="Proteomes" id="UP000245506">
    <property type="component" value="Unassembled WGS sequence"/>
</dbReference>
<dbReference type="SUPFAM" id="SSF111369">
    <property type="entry name" value="HlyD-like secretion proteins"/>
    <property type="match status" value="2"/>
</dbReference>
<dbReference type="EMBL" id="QGKL01000042">
    <property type="protein sequence ID" value="PWQ93835.1"/>
    <property type="molecule type" value="Genomic_DNA"/>
</dbReference>
<evidence type="ECO:0000259" key="7">
    <source>
        <dbReference type="Pfam" id="PF25881"/>
    </source>
</evidence>
<gene>
    <name evidence="9" type="ORF">DKT75_19730</name>
</gene>
<evidence type="ECO:0000256" key="2">
    <source>
        <dbReference type="ARBA" id="ARBA00010602"/>
    </source>
</evidence>
<feature type="coiled-coil region" evidence="6">
    <location>
        <begin position="98"/>
        <end position="125"/>
    </location>
</feature>
<evidence type="ECO:0000259" key="8">
    <source>
        <dbReference type="Pfam" id="PF25954"/>
    </source>
</evidence>
<evidence type="ECO:0000256" key="6">
    <source>
        <dbReference type="SAM" id="Coils"/>
    </source>
</evidence>
<evidence type="ECO:0000256" key="1">
    <source>
        <dbReference type="ARBA" id="ARBA00004418"/>
    </source>
</evidence>
<feature type="domain" description="YbhG-like alpha-helical hairpin" evidence="7">
    <location>
        <begin position="102"/>
        <end position="225"/>
    </location>
</feature>
<keyword evidence="3" id="KW-0732">Signal</keyword>
<proteinExistence type="inferred from homology"/>
<dbReference type="Gene3D" id="2.40.50.100">
    <property type="match status" value="1"/>
</dbReference>
<dbReference type="GO" id="GO:1990195">
    <property type="term" value="C:macrolide transmembrane transporter complex"/>
    <property type="evidence" value="ECO:0007669"/>
    <property type="project" value="InterPro"/>
</dbReference>
<dbReference type="InterPro" id="IPR030190">
    <property type="entry name" value="MacA_alpha-hairpin_sf"/>
</dbReference>
<evidence type="ECO:0000313" key="9">
    <source>
        <dbReference type="EMBL" id="PWQ93835.1"/>
    </source>
</evidence>
<organism evidence="9 10">
    <name type="scientific">Leucothrix arctica</name>
    <dbReference type="NCBI Taxonomy" id="1481894"/>
    <lineage>
        <taxon>Bacteria</taxon>
        <taxon>Pseudomonadati</taxon>
        <taxon>Pseudomonadota</taxon>
        <taxon>Gammaproteobacteria</taxon>
        <taxon>Thiotrichales</taxon>
        <taxon>Thiotrichaceae</taxon>
        <taxon>Leucothrix</taxon>
    </lineage>
</organism>
<dbReference type="Pfam" id="PF25881">
    <property type="entry name" value="HH_YBHG"/>
    <property type="match status" value="1"/>
</dbReference>
<keyword evidence="10" id="KW-1185">Reference proteome</keyword>
<dbReference type="GO" id="GO:0042597">
    <property type="term" value="C:periplasmic space"/>
    <property type="evidence" value="ECO:0007669"/>
    <property type="project" value="UniProtKB-SubCell"/>
</dbReference>
<evidence type="ECO:0000256" key="3">
    <source>
        <dbReference type="ARBA" id="ARBA00022729"/>
    </source>
</evidence>
<protein>
    <submittedName>
        <fullName evidence="9">Hemolysin D</fullName>
    </submittedName>
</protein>
<keyword evidence="4" id="KW-0574">Periplasm</keyword>
<dbReference type="Gene3D" id="2.40.30.170">
    <property type="match status" value="1"/>
</dbReference>
<dbReference type="OrthoDB" id="9793801at2"/>
<dbReference type="PANTHER" id="PTHR32347">
    <property type="entry name" value="EFFLUX SYSTEM COMPONENT YKNX-RELATED"/>
    <property type="match status" value="1"/>
</dbReference>
<dbReference type="RefSeq" id="WP_109826190.1">
    <property type="nucleotide sequence ID" value="NZ_QGKL01000042.1"/>
</dbReference>
<feature type="domain" description="CusB-like beta-barrel" evidence="8">
    <location>
        <begin position="261"/>
        <end position="346"/>
    </location>
</feature>
<dbReference type="GO" id="GO:0019898">
    <property type="term" value="C:extrinsic component of membrane"/>
    <property type="evidence" value="ECO:0007669"/>
    <property type="project" value="InterPro"/>
</dbReference>
<accession>A0A317C595</accession>
<reference evidence="9 10" key="1">
    <citation type="submission" date="2018-05" db="EMBL/GenBank/DDBJ databases">
        <title>Leucothrix arctica sp. nov., isolated from Arctic seawater.</title>
        <authorList>
            <person name="Choi A."/>
            <person name="Baek K."/>
        </authorList>
    </citation>
    <scope>NUCLEOTIDE SEQUENCE [LARGE SCALE GENOMIC DNA]</scope>
    <source>
        <strain evidence="9 10">IMCC9719</strain>
    </source>
</reference>
<name>A0A317C595_9GAMM</name>
<dbReference type="AlphaFoldDB" id="A0A317C595"/>
<dbReference type="InterPro" id="IPR059052">
    <property type="entry name" value="HH_YbhG-like"/>
</dbReference>
<keyword evidence="5 6" id="KW-0175">Coiled coil</keyword>
<evidence type="ECO:0000256" key="4">
    <source>
        <dbReference type="ARBA" id="ARBA00022764"/>
    </source>
</evidence>